<keyword evidence="6 9" id="KW-0472">Membrane</keyword>
<evidence type="ECO:0000256" key="3">
    <source>
        <dbReference type="ARBA" id="ARBA00022452"/>
    </source>
</evidence>
<gene>
    <name evidence="11" type="ORF">MOP44_14755</name>
</gene>
<protein>
    <submittedName>
        <fullName evidence="11">TonB-dependent receptor</fullName>
    </submittedName>
</protein>
<dbReference type="Proteomes" id="UP001059380">
    <property type="component" value="Chromosome"/>
</dbReference>
<keyword evidence="2" id="KW-0813">Transport</keyword>
<feature type="domain" description="TonB-dependent transporter Oar-like beta-barrel" evidence="10">
    <location>
        <begin position="253"/>
        <end position="1192"/>
    </location>
</feature>
<dbReference type="PANTHER" id="PTHR30069:SF29">
    <property type="entry name" value="HEMOGLOBIN AND HEMOGLOBIN-HAPTOGLOBIN-BINDING PROTEIN 1-RELATED"/>
    <property type="match status" value="1"/>
</dbReference>
<keyword evidence="4 9" id="KW-0812">Transmembrane</keyword>
<evidence type="ECO:0000259" key="10">
    <source>
        <dbReference type="Pfam" id="PF25183"/>
    </source>
</evidence>
<reference evidence="11" key="1">
    <citation type="submission" date="2021-04" db="EMBL/GenBank/DDBJ databases">
        <title>Phylogenetic analysis of Acidobacteriaceae.</title>
        <authorList>
            <person name="Qiu L."/>
            <person name="Zhang Q."/>
        </authorList>
    </citation>
    <scope>NUCLEOTIDE SEQUENCE</scope>
    <source>
        <strain evidence="11">DSM 25168</strain>
    </source>
</reference>
<dbReference type="PANTHER" id="PTHR30069">
    <property type="entry name" value="TONB-DEPENDENT OUTER MEMBRANE RECEPTOR"/>
    <property type="match status" value="1"/>
</dbReference>
<keyword evidence="12" id="KW-1185">Reference proteome</keyword>
<dbReference type="Gene3D" id="2.60.40.1120">
    <property type="entry name" value="Carboxypeptidase-like, regulatory domain"/>
    <property type="match status" value="1"/>
</dbReference>
<keyword evidence="11" id="KW-0675">Receptor</keyword>
<evidence type="ECO:0000313" key="11">
    <source>
        <dbReference type="EMBL" id="UWZ81843.1"/>
    </source>
</evidence>
<organism evidence="11 12">
    <name type="scientific">Occallatibacter riparius</name>
    <dbReference type="NCBI Taxonomy" id="1002689"/>
    <lineage>
        <taxon>Bacteria</taxon>
        <taxon>Pseudomonadati</taxon>
        <taxon>Acidobacteriota</taxon>
        <taxon>Terriglobia</taxon>
        <taxon>Terriglobales</taxon>
        <taxon>Acidobacteriaceae</taxon>
        <taxon>Occallatibacter</taxon>
    </lineage>
</organism>
<dbReference type="Pfam" id="PF13620">
    <property type="entry name" value="CarboxypepD_reg"/>
    <property type="match status" value="1"/>
</dbReference>
<dbReference type="SUPFAM" id="SSF49452">
    <property type="entry name" value="Starch-binding domain-like"/>
    <property type="match status" value="1"/>
</dbReference>
<dbReference type="GO" id="GO:0044718">
    <property type="term" value="P:siderophore transmembrane transport"/>
    <property type="evidence" value="ECO:0007669"/>
    <property type="project" value="TreeGrafter"/>
</dbReference>
<keyword evidence="3" id="KW-1134">Transmembrane beta strand</keyword>
<accession>A0A9J7BHF0</accession>
<evidence type="ECO:0000256" key="1">
    <source>
        <dbReference type="ARBA" id="ARBA00004571"/>
    </source>
</evidence>
<dbReference type="InterPro" id="IPR057601">
    <property type="entry name" value="Oar-like_b-barrel"/>
</dbReference>
<dbReference type="Pfam" id="PF25183">
    <property type="entry name" value="OMP_b-brl_4"/>
    <property type="match status" value="1"/>
</dbReference>
<dbReference type="RefSeq" id="WP_260790772.1">
    <property type="nucleotide sequence ID" value="NZ_CP093313.1"/>
</dbReference>
<sequence length="1201" mass="129035">MTYPSRIETRETLRSLIERLGVITVFVFALAALSIDGRAQTQGSIFGTAKDAAGAVVSGASVTLTNMDEGTSRETMTNATGDYLFSNVIAGHYSVKVAANGFAKWSISGVTLAVRQELRIDVALAISAVEQSVQVTGENATAIDTDNPTISGTFTADAATNLPVNTRASFSGTSAAGILGTLPGVQDDASGISVQGALPYQVEVTVDGITLKDPAGGGFIKDSFPSTESISEIRSDGVMANAEYGDPAQIVVTTKGGTNAFHGSGFWYYQNSAFNAIPYTYPTTTNKADITGNTFGGSIGGPIRRNHTFFYGGYEGWRHPAQVTINEKVPSTLMKQGDFSKYVSAGFAGLRNPYNGTSYGKQIPTSAISQIAANTLKQFYPDPNVGDPTLYTDDGKANYQANVDGSGHSNQFDVRGDQYFGANQKFLIWGRFTWKNFPINKEQILNLPSSINNSQSRVLKVDTNWTLTPSLINEGGFGFTRYTSGGSNPFNGHDWTVKQGWQGLQNLFYNGIPEMDFNNIQSLDADRLTGLNKSFTYEYADTLTWIKGKHAMKFGGDIEQLEAITPLGFNGADNYGTYTFNSKGSAGMFTGVDFADFLLGLPNNSFYDVVRQDNDGLSGHYHLFAQDEWRLNPHVTLIYGVRYELHPGYYDKFGDIGNFDPSVLKSGRVIYPQGKQDLLAQGFLASANACNPDGVHNTNNATINGAACMQVQGNSDAGFPSGLKKVPHLRFMPRLGFAYRPFANDKWAIRGGFSIYNINMLGSSFYSLTGTVQAYTQQFSNTYDPSTHAIGFQWPQVHPGAGGNGCTNCYGTDYFGTANSTIWKDPYTEQWALSVDHDFGSGYAGRVSYIGSNTRQLVWAPDENTLPFSSTVSAFNAPISARVFPNWGRINTRATGANASYNSLQFDGSHRLQNGLEFNSTFTWAKNLADNQGPANNGFGGEGGGQRATSILDRHVDFGDAYGTRRLRWNTTALYDLPIGRGRMIGGSMGRAADAVVGGWRLSSIFTVQTGPYLTPYFPNGQGDPSGTGSGLNGSFGDGTGSFDGGHRNQHPDQLVGVSTRPHGQNRFGWTNATAFACPGDPTWTSGNACLTGAGFMPQEDGSFQPIGPHPLPIGRFGNSHVGSVEGPGLVNLSAGLSKSFSITERVRARVEGTFTNVLNHTNLGDPITDLSNPSFGLISNSISSDFGGARTGQVAARVEF</sequence>
<evidence type="ECO:0000256" key="8">
    <source>
        <dbReference type="SAM" id="MobiDB-lite"/>
    </source>
</evidence>
<keyword evidence="7" id="KW-0998">Cell outer membrane</keyword>
<evidence type="ECO:0000256" key="2">
    <source>
        <dbReference type="ARBA" id="ARBA00022448"/>
    </source>
</evidence>
<evidence type="ECO:0000256" key="4">
    <source>
        <dbReference type="ARBA" id="ARBA00022692"/>
    </source>
</evidence>
<keyword evidence="5" id="KW-0732">Signal</keyword>
<proteinExistence type="predicted"/>
<feature type="transmembrane region" description="Helical" evidence="9">
    <location>
        <begin position="16"/>
        <end position="35"/>
    </location>
</feature>
<dbReference type="SUPFAM" id="SSF56935">
    <property type="entry name" value="Porins"/>
    <property type="match status" value="1"/>
</dbReference>
<evidence type="ECO:0000256" key="5">
    <source>
        <dbReference type="ARBA" id="ARBA00022729"/>
    </source>
</evidence>
<dbReference type="InterPro" id="IPR036942">
    <property type="entry name" value="Beta-barrel_TonB_sf"/>
</dbReference>
<dbReference type="InterPro" id="IPR013784">
    <property type="entry name" value="Carb-bd-like_fold"/>
</dbReference>
<dbReference type="EMBL" id="CP093313">
    <property type="protein sequence ID" value="UWZ81843.1"/>
    <property type="molecule type" value="Genomic_DNA"/>
</dbReference>
<evidence type="ECO:0000256" key="6">
    <source>
        <dbReference type="ARBA" id="ARBA00023136"/>
    </source>
</evidence>
<dbReference type="GO" id="GO:0030246">
    <property type="term" value="F:carbohydrate binding"/>
    <property type="evidence" value="ECO:0007669"/>
    <property type="project" value="InterPro"/>
</dbReference>
<dbReference type="InterPro" id="IPR039426">
    <property type="entry name" value="TonB-dep_rcpt-like"/>
</dbReference>
<dbReference type="AlphaFoldDB" id="A0A9J7BHF0"/>
<dbReference type="Gene3D" id="2.40.170.20">
    <property type="entry name" value="TonB-dependent receptor, beta-barrel domain"/>
    <property type="match status" value="1"/>
</dbReference>
<keyword evidence="9" id="KW-1133">Transmembrane helix</keyword>
<evidence type="ECO:0000256" key="9">
    <source>
        <dbReference type="SAM" id="Phobius"/>
    </source>
</evidence>
<comment type="subcellular location">
    <subcellularLocation>
        <location evidence="1">Cell outer membrane</location>
        <topology evidence="1">Multi-pass membrane protein</topology>
    </subcellularLocation>
</comment>
<evidence type="ECO:0000256" key="7">
    <source>
        <dbReference type="ARBA" id="ARBA00023237"/>
    </source>
</evidence>
<dbReference type="GO" id="GO:0015344">
    <property type="term" value="F:siderophore uptake transmembrane transporter activity"/>
    <property type="evidence" value="ECO:0007669"/>
    <property type="project" value="TreeGrafter"/>
</dbReference>
<name>A0A9J7BHF0_9BACT</name>
<dbReference type="KEGG" id="orp:MOP44_14755"/>
<evidence type="ECO:0000313" key="12">
    <source>
        <dbReference type="Proteomes" id="UP001059380"/>
    </source>
</evidence>
<feature type="compositionally biased region" description="Gly residues" evidence="8">
    <location>
        <begin position="1024"/>
        <end position="1044"/>
    </location>
</feature>
<feature type="region of interest" description="Disordered" evidence="8">
    <location>
        <begin position="1017"/>
        <end position="1063"/>
    </location>
</feature>
<dbReference type="GO" id="GO:0009279">
    <property type="term" value="C:cell outer membrane"/>
    <property type="evidence" value="ECO:0007669"/>
    <property type="project" value="UniProtKB-SubCell"/>
</dbReference>